<dbReference type="AlphaFoldDB" id="A0A9Q3I646"/>
<feature type="non-terminal residue" evidence="1">
    <location>
        <position position="54"/>
    </location>
</feature>
<dbReference type="EMBL" id="AVOT02035174">
    <property type="protein sequence ID" value="MBW0529463.1"/>
    <property type="molecule type" value="Genomic_DNA"/>
</dbReference>
<proteinExistence type="predicted"/>
<gene>
    <name evidence="1" type="ORF">O181_069178</name>
</gene>
<dbReference type="Proteomes" id="UP000765509">
    <property type="component" value="Unassembled WGS sequence"/>
</dbReference>
<feature type="non-terminal residue" evidence="1">
    <location>
        <position position="1"/>
    </location>
</feature>
<name>A0A9Q3I646_9BASI</name>
<organism evidence="1 2">
    <name type="scientific">Austropuccinia psidii MF-1</name>
    <dbReference type="NCBI Taxonomy" id="1389203"/>
    <lineage>
        <taxon>Eukaryota</taxon>
        <taxon>Fungi</taxon>
        <taxon>Dikarya</taxon>
        <taxon>Basidiomycota</taxon>
        <taxon>Pucciniomycotina</taxon>
        <taxon>Pucciniomycetes</taxon>
        <taxon>Pucciniales</taxon>
        <taxon>Sphaerophragmiaceae</taxon>
        <taxon>Austropuccinia</taxon>
    </lineage>
</organism>
<evidence type="ECO:0000313" key="1">
    <source>
        <dbReference type="EMBL" id="MBW0529463.1"/>
    </source>
</evidence>
<reference evidence="1" key="1">
    <citation type="submission" date="2021-03" db="EMBL/GenBank/DDBJ databases">
        <title>Draft genome sequence of rust myrtle Austropuccinia psidii MF-1, a brazilian biotype.</title>
        <authorList>
            <person name="Quecine M.C."/>
            <person name="Pachon D.M.R."/>
            <person name="Bonatelli M.L."/>
            <person name="Correr F.H."/>
            <person name="Franceschini L.M."/>
            <person name="Leite T.F."/>
            <person name="Margarido G.R.A."/>
            <person name="Almeida C.A."/>
            <person name="Ferrarezi J.A."/>
            <person name="Labate C.A."/>
        </authorList>
    </citation>
    <scope>NUCLEOTIDE SEQUENCE</scope>
    <source>
        <strain evidence="1">MF-1</strain>
    </source>
</reference>
<protein>
    <submittedName>
        <fullName evidence="1">Uncharacterized protein</fullName>
    </submittedName>
</protein>
<keyword evidence="2" id="KW-1185">Reference proteome</keyword>
<comment type="caution">
    <text evidence="1">The sequence shown here is derived from an EMBL/GenBank/DDBJ whole genome shotgun (WGS) entry which is preliminary data.</text>
</comment>
<evidence type="ECO:0000313" key="2">
    <source>
        <dbReference type="Proteomes" id="UP000765509"/>
    </source>
</evidence>
<sequence length="54" mass="6199">VNECSFHIRMLVCLSLYGQLQENTRELPFVAGADVRKIPGRVIRIGRDLREVDD</sequence>
<accession>A0A9Q3I646</accession>